<comment type="caution">
    <text evidence="2">The sequence shown here is derived from an EMBL/GenBank/DDBJ whole genome shotgun (WGS) entry which is preliminary data.</text>
</comment>
<accession>A0A841F8D9</accession>
<evidence type="ECO:0000313" key="2">
    <source>
        <dbReference type="EMBL" id="MBB6032486.1"/>
    </source>
</evidence>
<proteinExistence type="predicted"/>
<protein>
    <submittedName>
        <fullName evidence="2">Uncharacterized protein</fullName>
    </submittedName>
</protein>
<organism evidence="2 3">
    <name type="scientific">Phytomonospora endophytica</name>
    <dbReference type="NCBI Taxonomy" id="714109"/>
    <lineage>
        <taxon>Bacteria</taxon>
        <taxon>Bacillati</taxon>
        <taxon>Actinomycetota</taxon>
        <taxon>Actinomycetes</taxon>
        <taxon>Micromonosporales</taxon>
        <taxon>Micromonosporaceae</taxon>
        <taxon>Phytomonospora</taxon>
    </lineage>
</organism>
<evidence type="ECO:0000256" key="1">
    <source>
        <dbReference type="SAM" id="MobiDB-lite"/>
    </source>
</evidence>
<name>A0A841F8D9_9ACTN</name>
<evidence type="ECO:0000313" key="3">
    <source>
        <dbReference type="Proteomes" id="UP000548476"/>
    </source>
</evidence>
<sequence length="830" mass="89790">MSDSFISIPPPTADLAVAVLMSAAEPQDWARIIAARPEIVRIVLDGNTPIPTEFAEVALRRGEGLLLVSLLKGHERVVGMPDVLDRLAATGHPELFHHGDGDFKTRLLASAHLGPSGWDALDLARWVDWMRPADELRGRRRYVHSRLPKLLTSTLRHVGHLLSEREQALALWNLRAAAGPAAAEAWFKDLGELGERAAAEVSAGGDLSGLTAWADGPEATLRELRGGRSDLAWLVERRTSLDWPALREAHAAEPFGDEAAGVLAARADCPAEFAIELYVTSPAVVAERAARIGRAFWAAKPVGSAAVIGRATKTLIGRFVAEGRPDGLFAEARPAVAVLEALRVTREKHPEAAAVLMAELSGPVSGFGADPAAWRALRAALKSAKGLSVEELFDKARTIAGSGKAPARWPDEADVPSDGKPSSLSGARSAFVPLFDAAAAETRLALLPHVDGRTRHDVFTQGSWRAEWLDEAVARGERSWCLSLASRASLGTEEIQRLLERDDPEINARLFTRSRISNRQRTAILSGRRFGDGEGPVPLDPGLRKRLLERDGGWRGTDVIDCADAELQTHILSSVRVRGDMPQTRLLLDAWERHGVELAVKYVKGDVGGRSYSPNPISPAVKRRFEKLFALDDPSGELAGLRAETEESLTAAWQIAEVRRERSDHFDLAKHSHHWHWPELLDAHRAEPFSPWMVKGFDASTAGCPEEFARESAALGALPEYGESWSDATLGAAEVRQRLAAPLPLDYRERRWLRMAVARGVIDIGEVVATAHPTAIALAGLPGESGEAVAKLLAGSVNGDADAWMVVLGMIRDFQGTLPELLATAKAAVG</sequence>
<dbReference type="RefSeq" id="WP_184785379.1">
    <property type="nucleotide sequence ID" value="NZ_BONT01000039.1"/>
</dbReference>
<dbReference type="Proteomes" id="UP000548476">
    <property type="component" value="Unassembled WGS sequence"/>
</dbReference>
<gene>
    <name evidence="2" type="ORF">HNR73_000328</name>
</gene>
<dbReference type="AlphaFoldDB" id="A0A841F8D9"/>
<dbReference type="EMBL" id="JACHGT010000001">
    <property type="protein sequence ID" value="MBB6032486.1"/>
    <property type="molecule type" value="Genomic_DNA"/>
</dbReference>
<reference evidence="2 3" key="1">
    <citation type="submission" date="2020-08" db="EMBL/GenBank/DDBJ databases">
        <title>Genomic Encyclopedia of Type Strains, Phase IV (KMG-IV): sequencing the most valuable type-strain genomes for metagenomic binning, comparative biology and taxonomic classification.</title>
        <authorList>
            <person name="Goeker M."/>
        </authorList>
    </citation>
    <scope>NUCLEOTIDE SEQUENCE [LARGE SCALE GENOMIC DNA]</scope>
    <source>
        <strain evidence="2 3">YIM 65646</strain>
    </source>
</reference>
<keyword evidence="3" id="KW-1185">Reference proteome</keyword>
<feature type="region of interest" description="Disordered" evidence="1">
    <location>
        <begin position="402"/>
        <end position="424"/>
    </location>
</feature>